<feature type="region of interest" description="Disordered" evidence="1">
    <location>
        <begin position="1086"/>
        <end position="1113"/>
    </location>
</feature>
<dbReference type="GO" id="GO:0007165">
    <property type="term" value="P:signal transduction"/>
    <property type="evidence" value="ECO:0007669"/>
    <property type="project" value="InterPro"/>
</dbReference>
<proteinExistence type="predicted"/>
<reference evidence="4 5" key="1">
    <citation type="submission" date="2023-11" db="UniProtKB">
        <authorList>
            <consortium name="WormBaseParasite"/>
        </authorList>
    </citation>
    <scope>IDENTIFICATION</scope>
</reference>
<name>A0AA85AF61_9TREM</name>
<dbReference type="SUPFAM" id="SSF48350">
    <property type="entry name" value="GTPase activation domain, GAP"/>
    <property type="match status" value="1"/>
</dbReference>
<evidence type="ECO:0000313" key="4">
    <source>
        <dbReference type="WBParaSite" id="SMRG1_81280.1"/>
    </source>
</evidence>
<dbReference type="Pfam" id="PF00620">
    <property type="entry name" value="RhoGAP"/>
    <property type="match status" value="1"/>
</dbReference>
<dbReference type="InterPro" id="IPR000198">
    <property type="entry name" value="RhoGAP_dom"/>
</dbReference>
<dbReference type="WBParaSite" id="SMRG1_81280.1">
    <property type="protein sequence ID" value="SMRG1_81280.1"/>
    <property type="gene ID" value="SMRG1_81280"/>
</dbReference>
<dbReference type="PROSITE" id="PS50238">
    <property type="entry name" value="RHOGAP"/>
    <property type="match status" value="1"/>
</dbReference>
<evidence type="ECO:0000256" key="1">
    <source>
        <dbReference type="SAM" id="MobiDB-lite"/>
    </source>
</evidence>
<evidence type="ECO:0000259" key="2">
    <source>
        <dbReference type="PROSITE" id="PS50238"/>
    </source>
</evidence>
<evidence type="ECO:0000313" key="5">
    <source>
        <dbReference type="WBParaSite" id="SMRG1_81280.2"/>
    </source>
</evidence>
<dbReference type="InterPro" id="IPR008936">
    <property type="entry name" value="Rho_GTPase_activation_prot"/>
</dbReference>
<accession>A0AA85AF61</accession>
<organism evidence="3 5">
    <name type="scientific">Schistosoma margrebowiei</name>
    <dbReference type="NCBI Taxonomy" id="48269"/>
    <lineage>
        <taxon>Eukaryota</taxon>
        <taxon>Metazoa</taxon>
        <taxon>Spiralia</taxon>
        <taxon>Lophotrochozoa</taxon>
        <taxon>Platyhelminthes</taxon>
        <taxon>Trematoda</taxon>
        <taxon>Digenea</taxon>
        <taxon>Strigeidida</taxon>
        <taxon>Schistosomatoidea</taxon>
        <taxon>Schistosomatidae</taxon>
        <taxon>Schistosoma</taxon>
    </lineage>
</organism>
<feature type="domain" description="Rho-GAP" evidence="2">
    <location>
        <begin position="240"/>
        <end position="475"/>
    </location>
</feature>
<feature type="compositionally biased region" description="Low complexity" evidence="1">
    <location>
        <begin position="1094"/>
        <end position="1113"/>
    </location>
</feature>
<dbReference type="SMART" id="SM00324">
    <property type="entry name" value="RhoGAP"/>
    <property type="match status" value="1"/>
</dbReference>
<dbReference type="WBParaSite" id="SMRG1_81280.3">
    <property type="protein sequence ID" value="SMRG1_81280.3"/>
    <property type="gene ID" value="SMRG1_81280"/>
</dbReference>
<sequence>MSLFRRFFSCTSTDNYPFSYTTNLVQENTKKFPNNGNNNCIICHESVITCLNNQSIKKQKYLSSITKYKQLSPLTTEENQNIQTKQPGTMSVCISCTDILDNNKNPQLSDNKMLDVTTSSYQYNLTHPYTTNIITTNPTTTSPISTVKTCISMNDTSEKSISLQCSKFITRWITQCPFQWNIKSSNQQKTIINNNNNWQTTTSTTIISNNPIDPIYTQSRYQQDLLNPINKTIQTTNNDENIHEFIEECVIPVPVFNLFLYLAQEGVYARDLFRRPGNIAQIKHILQRFASDQMIDWKDYNIHTVATVAKRVLFNIPNGLIGLKGEKQLLRTALLTQQPLNDNNQLKTICNTSIIHHHDTFNLEIGNKSENLLLELDEPTNTSPLISVLDETHLKDNNKNLYYTNKEYTEQFNDLIKRAIVITNIDTTQQSNTVNLLFSYGSIKQIYQLTPVDIERVQVFQNILKDLTIAHRQLTIMIFGILHQLVFNMAFNTANQNHGLEKDNDELPNIPLLKLAEGVVKSVAGSMFHSCASSILLINQTTQVLQSLVICFPVVDKHFTQFYWDILDNRYKLKKSKSNHFPAVKMNITKSGGTTRSESCSFMIYSKSAYSTRLINAAGRLFCLKNSSHNNITINNNTNNNNVVNDVQTSPPTSITSSVKHFCFPLKDSTRQLQKSKQYLSIHREASIESSFYQNTNETNNQNKQKETIIDQPVDVSLVSFTDSSECNKRTKCKDVKFSSYSKVNVHNELDNHITNEMNTNFYSNPINLRRNQSRYRSLRRRQMENLTKRAEWFLQPTILPKLTFTLNQFNNNNDTNTTMSTISLLNIQDKINNTMTNNHSNMIQVVHPRILFTSSTSDLLIPSNYDHLDTIYCRQPYDETLLDHQKINPTHLYPSYNYGHSFNSLLNHSLLSTTSSPSSNYYVISQSNQLYSSQLNQENHTINSLRIPNLSSEENNTSTHSFLYYNIPKYSLSYHNDYDHINKPDRLQSTSYDNFHILSYSSNHNIHENNNINLINDCNITPTNISSISNTNYTNSTNLSFNVKNELRHNNNKLTSSISGLDIIKKSNMIYSDWSIDRPIKNELSNRYRPRSHSISNSNSSSRHSNNVTKLK</sequence>
<dbReference type="AlphaFoldDB" id="A0AA85AF61"/>
<dbReference type="WBParaSite" id="SMRG1_81280.2">
    <property type="protein sequence ID" value="SMRG1_81280.2"/>
    <property type="gene ID" value="SMRG1_81280"/>
</dbReference>
<protein>
    <recommendedName>
        <fullName evidence="2">Rho-GAP domain-containing protein</fullName>
    </recommendedName>
</protein>
<dbReference type="Proteomes" id="UP000050790">
    <property type="component" value="Unassembled WGS sequence"/>
</dbReference>
<dbReference type="Gene3D" id="1.10.555.10">
    <property type="entry name" value="Rho GTPase activation protein"/>
    <property type="match status" value="1"/>
</dbReference>
<evidence type="ECO:0000313" key="3">
    <source>
        <dbReference type="Proteomes" id="UP000050790"/>
    </source>
</evidence>